<evidence type="ECO:0000313" key="2">
    <source>
        <dbReference type="EMBL" id="XCD05715.1"/>
    </source>
</evidence>
<protein>
    <submittedName>
        <fullName evidence="2">Uncharacterized protein</fullName>
    </submittedName>
</protein>
<reference evidence="2" key="1">
    <citation type="submission" date="2024-03" db="EMBL/GenBank/DDBJ databases">
        <title>Diverse circular DNA viruses in blood, oral, and fecal samples of captive lemurs.</title>
        <authorList>
            <person name="Paietta E.N."/>
            <person name="Kraberger S."/>
            <person name="Lund M.C."/>
            <person name="Custer J.M."/>
            <person name="Vargas K.M."/>
            <person name="Ehmke E.E."/>
            <person name="Yoder A.D."/>
            <person name="Varsani A."/>
        </authorList>
    </citation>
    <scope>NUCLEOTIDE SEQUENCE</scope>
    <source>
        <strain evidence="2">Duke_24SF_44</strain>
    </source>
</reference>
<organism evidence="2">
    <name type="scientific">Dulem virus 38</name>
    <dbReference type="NCBI Taxonomy" id="3145756"/>
    <lineage>
        <taxon>Viruses</taxon>
        <taxon>Duplodnaviria</taxon>
        <taxon>Heunggongvirae</taxon>
        <taxon>Uroviricota</taxon>
        <taxon>Caudoviricetes</taxon>
    </lineage>
</organism>
<accession>A0AAU8B304</accession>
<feature type="region of interest" description="Disordered" evidence="1">
    <location>
        <begin position="32"/>
        <end position="56"/>
    </location>
</feature>
<name>A0AAU8B304_9CAUD</name>
<proteinExistence type="predicted"/>
<sequence length="56" mass="6114">MRGGRADVGKPKRWAREIDSTPVREAEALIVEMSTSLKAPPRRAPQTEASTAGSRH</sequence>
<dbReference type="EMBL" id="PP511596">
    <property type="protein sequence ID" value="XCD05715.1"/>
    <property type="molecule type" value="Genomic_DNA"/>
</dbReference>
<evidence type="ECO:0000256" key="1">
    <source>
        <dbReference type="SAM" id="MobiDB-lite"/>
    </source>
</evidence>
<feature type="compositionally biased region" description="Polar residues" evidence="1">
    <location>
        <begin position="47"/>
        <end position="56"/>
    </location>
</feature>